<dbReference type="EMBL" id="JAFNEN010000042">
    <property type="protein sequence ID" value="KAG8198216.1"/>
    <property type="molecule type" value="Genomic_DNA"/>
</dbReference>
<proteinExistence type="predicted"/>
<accession>A0AAV6VQA6</accession>
<gene>
    <name evidence="1" type="ORF">JTE90_015312</name>
</gene>
<dbReference type="AlphaFoldDB" id="A0AAV6VQA6"/>
<evidence type="ECO:0000313" key="2">
    <source>
        <dbReference type="Proteomes" id="UP000827092"/>
    </source>
</evidence>
<protein>
    <submittedName>
        <fullName evidence="1">Uncharacterized protein</fullName>
    </submittedName>
</protein>
<sequence>MVLHLSPSLNTLPSHKGAEPILQLKDVLEALLRPSSSTLKLSSIPLKFISCPMGETSPKGSVDIIHTRPQIQRGYLKLNGPGRGKVELWTGPASDVESKCPLKQK</sequence>
<name>A0AAV6VQA6_9ARAC</name>
<organism evidence="1 2">
    <name type="scientific">Oedothorax gibbosus</name>
    <dbReference type="NCBI Taxonomy" id="931172"/>
    <lineage>
        <taxon>Eukaryota</taxon>
        <taxon>Metazoa</taxon>
        <taxon>Ecdysozoa</taxon>
        <taxon>Arthropoda</taxon>
        <taxon>Chelicerata</taxon>
        <taxon>Arachnida</taxon>
        <taxon>Araneae</taxon>
        <taxon>Araneomorphae</taxon>
        <taxon>Entelegynae</taxon>
        <taxon>Araneoidea</taxon>
        <taxon>Linyphiidae</taxon>
        <taxon>Erigoninae</taxon>
        <taxon>Oedothorax</taxon>
    </lineage>
</organism>
<reference evidence="1 2" key="1">
    <citation type="journal article" date="2022" name="Nat. Ecol. Evol.">
        <title>A masculinizing supergene underlies an exaggerated male reproductive morph in a spider.</title>
        <authorList>
            <person name="Hendrickx F."/>
            <person name="De Corte Z."/>
            <person name="Sonet G."/>
            <person name="Van Belleghem S.M."/>
            <person name="Kostlbacher S."/>
            <person name="Vangestel C."/>
        </authorList>
    </citation>
    <scope>NUCLEOTIDE SEQUENCE [LARGE SCALE GENOMIC DNA]</scope>
    <source>
        <strain evidence="1">W744_W776</strain>
    </source>
</reference>
<dbReference type="Proteomes" id="UP000827092">
    <property type="component" value="Unassembled WGS sequence"/>
</dbReference>
<comment type="caution">
    <text evidence="1">The sequence shown here is derived from an EMBL/GenBank/DDBJ whole genome shotgun (WGS) entry which is preliminary data.</text>
</comment>
<keyword evidence="2" id="KW-1185">Reference proteome</keyword>
<evidence type="ECO:0000313" key="1">
    <source>
        <dbReference type="EMBL" id="KAG8198216.1"/>
    </source>
</evidence>